<gene>
    <name evidence="3" type="ORF">BCR39DRAFT_478895</name>
</gene>
<dbReference type="GO" id="GO:0016491">
    <property type="term" value="F:oxidoreductase activity"/>
    <property type="evidence" value="ECO:0007669"/>
    <property type="project" value="UniProtKB-KW"/>
</dbReference>
<keyword evidence="1" id="KW-0560">Oxidoreductase</keyword>
<dbReference type="GO" id="GO:0005737">
    <property type="term" value="C:cytoplasm"/>
    <property type="evidence" value="ECO:0007669"/>
    <property type="project" value="TreeGrafter"/>
</dbReference>
<evidence type="ECO:0000256" key="1">
    <source>
        <dbReference type="ARBA" id="ARBA00023002"/>
    </source>
</evidence>
<organism evidence="3 4">
    <name type="scientific">Naematelia encephala</name>
    <dbReference type="NCBI Taxonomy" id="71784"/>
    <lineage>
        <taxon>Eukaryota</taxon>
        <taxon>Fungi</taxon>
        <taxon>Dikarya</taxon>
        <taxon>Basidiomycota</taxon>
        <taxon>Agaricomycotina</taxon>
        <taxon>Tremellomycetes</taxon>
        <taxon>Tremellales</taxon>
        <taxon>Naemateliaceae</taxon>
        <taxon>Naematelia</taxon>
    </lineage>
</organism>
<protein>
    <submittedName>
        <fullName evidence="3">NADP-dependent oxidoreductase domain-containing protein</fullName>
    </submittedName>
</protein>
<dbReference type="AlphaFoldDB" id="A0A1Y2BCW7"/>
<evidence type="ECO:0000313" key="4">
    <source>
        <dbReference type="Proteomes" id="UP000193986"/>
    </source>
</evidence>
<dbReference type="OrthoDB" id="37537at2759"/>
<comment type="caution">
    <text evidence="3">The sequence shown here is derived from an EMBL/GenBank/DDBJ whole genome shotgun (WGS) entry which is preliminary data.</text>
</comment>
<evidence type="ECO:0000259" key="2">
    <source>
        <dbReference type="Pfam" id="PF00248"/>
    </source>
</evidence>
<dbReference type="FunCoup" id="A0A1Y2BCW7">
    <property type="interactions" value="253"/>
</dbReference>
<accession>A0A1Y2BCW7</accession>
<dbReference type="Gene3D" id="3.20.20.100">
    <property type="entry name" value="NADP-dependent oxidoreductase domain"/>
    <property type="match status" value="1"/>
</dbReference>
<sequence>MPSIPQVTLAGKSVGQMGFGLMQLTWTPNPPSDEVSFAAMKAAADAGATAWSTACFYGNEENPWANLELIARFFKKYPEYEEKIVLVVKGGFPIPSKEDLVNKYREELVKTKSILGNKVIDVYSAARLPPGVPPEQVFEALKTLKEEGLFIEVGASETSAPTLRKAAKIVPIAIIEIEVSLWSYEQEIQEVITWSKETKVPVFCYSPLGRGFITRTYKTPDDIPDGAFIKYLPRFQGKAFYDNLKLVDQLDVMAEKKGLTTPQLALAWICNISPYNIPIPGSSNPERVKQNIEAAAIKLSKEDLEELDKTLSSFPPIGGRYPDAMNGLQMQ</sequence>
<dbReference type="InterPro" id="IPR036812">
    <property type="entry name" value="NAD(P)_OxRdtase_dom_sf"/>
</dbReference>
<name>A0A1Y2BCW7_9TREE</name>
<feature type="domain" description="NADP-dependent oxidoreductase" evidence="2">
    <location>
        <begin position="17"/>
        <end position="310"/>
    </location>
</feature>
<dbReference type="PANTHER" id="PTHR43625:SF78">
    <property type="entry name" value="PYRIDOXAL REDUCTASE-RELATED"/>
    <property type="match status" value="1"/>
</dbReference>
<dbReference type="InParanoid" id="A0A1Y2BCW7"/>
<dbReference type="Proteomes" id="UP000193986">
    <property type="component" value="Unassembled WGS sequence"/>
</dbReference>
<dbReference type="CDD" id="cd19077">
    <property type="entry name" value="AKR_AKR8A1-2"/>
    <property type="match status" value="1"/>
</dbReference>
<dbReference type="STRING" id="71784.A0A1Y2BCW7"/>
<dbReference type="SUPFAM" id="SSF51430">
    <property type="entry name" value="NAD(P)-linked oxidoreductase"/>
    <property type="match status" value="1"/>
</dbReference>
<dbReference type="Pfam" id="PF00248">
    <property type="entry name" value="Aldo_ket_red"/>
    <property type="match status" value="1"/>
</dbReference>
<keyword evidence="4" id="KW-1185">Reference proteome</keyword>
<dbReference type="InterPro" id="IPR050791">
    <property type="entry name" value="Aldo-Keto_reductase"/>
</dbReference>
<dbReference type="InterPro" id="IPR023210">
    <property type="entry name" value="NADP_OxRdtase_dom"/>
</dbReference>
<dbReference type="PANTHER" id="PTHR43625">
    <property type="entry name" value="AFLATOXIN B1 ALDEHYDE REDUCTASE"/>
    <property type="match status" value="1"/>
</dbReference>
<evidence type="ECO:0000313" key="3">
    <source>
        <dbReference type="EMBL" id="ORY32614.1"/>
    </source>
</evidence>
<proteinExistence type="predicted"/>
<dbReference type="EMBL" id="MCFC01000009">
    <property type="protein sequence ID" value="ORY32614.1"/>
    <property type="molecule type" value="Genomic_DNA"/>
</dbReference>
<reference evidence="3 4" key="1">
    <citation type="submission" date="2016-07" db="EMBL/GenBank/DDBJ databases">
        <title>Pervasive Adenine N6-methylation of Active Genes in Fungi.</title>
        <authorList>
            <consortium name="DOE Joint Genome Institute"/>
            <person name="Mondo S.J."/>
            <person name="Dannebaum R.O."/>
            <person name="Kuo R.C."/>
            <person name="Labutti K."/>
            <person name="Haridas S."/>
            <person name="Kuo A."/>
            <person name="Salamov A."/>
            <person name="Ahrendt S.R."/>
            <person name="Lipzen A."/>
            <person name="Sullivan W."/>
            <person name="Andreopoulos W.B."/>
            <person name="Clum A."/>
            <person name="Lindquist E."/>
            <person name="Daum C."/>
            <person name="Ramamoorthy G.K."/>
            <person name="Gryganskyi A."/>
            <person name="Culley D."/>
            <person name="Magnuson J.K."/>
            <person name="James T.Y."/>
            <person name="O'Malley M.A."/>
            <person name="Stajich J.E."/>
            <person name="Spatafora J.W."/>
            <person name="Visel A."/>
            <person name="Grigoriev I.V."/>
        </authorList>
    </citation>
    <scope>NUCLEOTIDE SEQUENCE [LARGE SCALE GENOMIC DNA]</scope>
    <source>
        <strain evidence="3 4">68-887.2</strain>
    </source>
</reference>